<organism evidence="1 2">
    <name type="scientific">Halopseudomonas salina</name>
    <dbReference type="NCBI Taxonomy" id="1323744"/>
    <lineage>
        <taxon>Bacteria</taxon>
        <taxon>Pseudomonadati</taxon>
        <taxon>Pseudomonadota</taxon>
        <taxon>Gammaproteobacteria</taxon>
        <taxon>Pseudomonadales</taxon>
        <taxon>Pseudomonadaceae</taxon>
        <taxon>Halopseudomonas</taxon>
    </lineage>
</organism>
<proteinExistence type="predicted"/>
<name>A0ABQ1P8C9_9GAMM</name>
<accession>A0ABQ1P8C9</accession>
<reference evidence="2" key="1">
    <citation type="journal article" date="2019" name="Int. J. Syst. Evol. Microbiol.">
        <title>The Global Catalogue of Microorganisms (GCM) 10K type strain sequencing project: providing services to taxonomists for standard genome sequencing and annotation.</title>
        <authorList>
            <consortium name="The Broad Institute Genomics Platform"/>
            <consortium name="The Broad Institute Genome Sequencing Center for Infectious Disease"/>
            <person name="Wu L."/>
            <person name="Ma J."/>
        </authorList>
    </citation>
    <scope>NUCLEOTIDE SEQUENCE [LARGE SCALE GENOMIC DNA]</scope>
    <source>
        <strain evidence="2">CGMCC 1.12482</strain>
    </source>
</reference>
<protein>
    <submittedName>
        <fullName evidence="1">Uncharacterized protein</fullName>
    </submittedName>
</protein>
<evidence type="ECO:0000313" key="2">
    <source>
        <dbReference type="Proteomes" id="UP000638188"/>
    </source>
</evidence>
<gene>
    <name evidence="1" type="ORF">GCM10007418_10820</name>
</gene>
<sequence length="70" mass="7765">MQQVGQSLAQILLFTRFAPGQVVLNQGIDRQGITQSDIQKMYEGISTDWHYLAERTAGLNMDVLVATLAL</sequence>
<evidence type="ECO:0000313" key="1">
    <source>
        <dbReference type="EMBL" id="GGC93155.1"/>
    </source>
</evidence>
<comment type="caution">
    <text evidence="1">The sequence shown here is derived from an EMBL/GenBank/DDBJ whole genome shotgun (WGS) entry which is preliminary data.</text>
</comment>
<dbReference type="Proteomes" id="UP000638188">
    <property type="component" value="Unassembled WGS sequence"/>
</dbReference>
<keyword evidence="2" id="KW-1185">Reference proteome</keyword>
<dbReference type="EMBL" id="BMFF01000002">
    <property type="protein sequence ID" value="GGC93155.1"/>
    <property type="molecule type" value="Genomic_DNA"/>
</dbReference>